<dbReference type="AlphaFoldDB" id="A0A1L8CVX5"/>
<dbReference type="PROSITE" id="PS51217">
    <property type="entry name" value="UVRD_HELICASE_CTER"/>
    <property type="match status" value="1"/>
</dbReference>
<evidence type="ECO:0000313" key="18">
    <source>
        <dbReference type="Proteomes" id="UP000187485"/>
    </source>
</evidence>
<evidence type="ECO:0000256" key="4">
    <source>
        <dbReference type="ARBA" id="ARBA00022801"/>
    </source>
</evidence>
<evidence type="ECO:0000256" key="2">
    <source>
        <dbReference type="ARBA" id="ARBA00022741"/>
    </source>
</evidence>
<evidence type="ECO:0000256" key="12">
    <source>
        <dbReference type="ARBA" id="ARBA00048988"/>
    </source>
</evidence>
<dbReference type="InterPro" id="IPR014152">
    <property type="entry name" value="AddA"/>
</dbReference>
<dbReference type="GO" id="GO:0043138">
    <property type="term" value="F:3'-5' DNA helicase activity"/>
    <property type="evidence" value="ECO:0007669"/>
    <property type="project" value="UniProtKB-UniRule"/>
</dbReference>
<comment type="catalytic activity">
    <reaction evidence="11 13">
        <text>Couples ATP hydrolysis with the unwinding of duplex DNA by translocating in the 3'-5' direction.</text>
        <dbReference type="EC" id="5.6.2.4"/>
    </reaction>
</comment>
<dbReference type="EC" id="5.6.2.4" evidence="13"/>
<evidence type="ECO:0000256" key="9">
    <source>
        <dbReference type="ARBA" id="ARBA00023204"/>
    </source>
</evidence>
<name>A0A1L8CVX5_9THEO</name>
<evidence type="ECO:0000256" key="10">
    <source>
        <dbReference type="ARBA" id="ARBA00023235"/>
    </source>
</evidence>
<comment type="catalytic activity">
    <reaction evidence="12 13">
        <text>ATP + H2O = ADP + phosphate + H(+)</text>
        <dbReference type="Rhea" id="RHEA:13065"/>
        <dbReference type="ChEBI" id="CHEBI:15377"/>
        <dbReference type="ChEBI" id="CHEBI:15378"/>
        <dbReference type="ChEBI" id="CHEBI:30616"/>
        <dbReference type="ChEBI" id="CHEBI:43474"/>
        <dbReference type="ChEBI" id="CHEBI:456216"/>
        <dbReference type="EC" id="5.6.2.4"/>
    </reaction>
</comment>
<keyword evidence="2 13" id="KW-0547">Nucleotide-binding</keyword>
<proteinExistence type="inferred from homology"/>
<feature type="binding site" evidence="14">
    <location>
        <begin position="23"/>
        <end position="30"/>
    </location>
    <ligand>
        <name>ATP</name>
        <dbReference type="ChEBI" id="CHEBI:30616"/>
    </ligand>
</feature>
<comment type="function">
    <text evidence="13">The heterodimer acts as both an ATP-dependent DNA helicase and an ATP-dependent, dual-direction single-stranded exonuclease. Recognizes the chi site generating a DNA molecule suitable for the initiation of homologous recombination. The AddA nuclease domain is required for chi fragment generation; this subunit has the helicase and 3' -&gt; 5' nuclease activities.</text>
</comment>
<protein>
    <recommendedName>
        <fullName evidence="13">ATP-dependent helicase/nuclease subunit A</fullName>
        <ecNumber evidence="13">3.1.-.-</ecNumber>
        <ecNumber evidence="13">5.6.2.4</ecNumber>
    </recommendedName>
    <alternativeName>
        <fullName evidence="13">ATP-dependent helicase/nuclease AddA</fullName>
    </alternativeName>
    <alternativeName>
        <fullName evidence="13">DNA 3'-5' helicase AddA</fullName>
    </alternativeName>
</protein>
<evidence type="ECO:0000259" key="16">
    <source>
        <dbReference type="PROSITE" id="PS51217"/>
    </source>
</evidence>
<dbReference type="Proteomes" id="UP000187485">
    <property type="component" value="Unassembled WGS sequence"/>
</dbReference>
<dbReference type="Pfam" id="PF00580">
    <property type="entry name" value="UvrD-helicase"/>
    <property type="match status" value="1"/>
</dbReference>
<keyword evidence="4 13" id="KW-0378">Hydrolase</keyword>
<dbReference type="GO" id="GO:0016887">
    <property type="term" value="F:ATP hydrolysis activity"/>
    <property type="evidence" value="ECO:0007669"/>
    <property type="project" value="RHEA"/>
</dbReference>
<keyword evidence="18" id="KW-1185">Reference proteome</keyword>
<organism evidence="17 18">
    <name type="scientific">Carboxydothermus pertinax</name>
    <dbReference type="NCBI Taxonomy" id="870242"/>
    <lineage>
        <taxon>Bacteria</taxon>
        <taxon>Bacillati</taxon>
        <taxon>Bacillota</taxon>
        <taxon>Clostridia</taxon>
        <taxon>Thermoanaerobacterales</taxon>
        <taxon>Thermoanaerobacteraceae</taxon>
        <taxon>Carboxydothermus</taxon>
    </lineage>
</organism>
<sequence length="1167" mass="134197">MKNWTAEQRRAITSRGNALLVSAAAGAGKTSVLVERVLSRVLTDTPPVDIDRLLVVTFTEAAAGEMKERLGTELLKRLNEDPGNSRILEQLELLPVADISTLHSFCHKIIRKYGRVFGYETRFAILEGPRETYLKNKVLEEILEERYEKGDRELFVLLEYLNDEKNDRNLKELILNLYRFSRSNPEPEKWLLDSLNLFNGDWERFEDTFWYREIKSSTEMWLEYILELLERAKRVAEKYGQDRAFSLFEEDMEKVRGLYAKLNEGYEAAKQYLNQVKFGTFSWGRGVGGKDEAKDLRDKAKEQFETIKKRYFSWEAGDFREELKTLTSYLDPLVKLVLEFSRKYQEEKKKLGFADFSDLEHWALDILKSGVYRELREKYVEVLVDEYQDINGLQEEILTYVARDGQNLFLVGDVKQSIYRFRWARPEIFLKKYEDFTDEKKVELSLNFRSREEIIATVNFIFKQIMKKRVAELSYDEKAFLKKGADYLPNANCFAELHLIEGKPEEENNSNGEPEEDLTAVHREARLVAAKILKLKEEGFQVFDRETKEFRPLQYRDVVILSRSLKSSTDIWQEELTGAGIPVYVEGAGSFLNSKEILLMTSFLKVIDNPCQDIPLAAVLCSPVAGLTYDELWQVRKEYPEGLLYDALKNKALGGDELSVKSQKFLELLAEFQKLSRQISLAELVNEIYRKTNLPEIFGAYPGGEVRQANLKLLHDLAGDFAEINGGGIYNFLTFLCQAAESEDFSPAKLIGEADDVVRVMSVHKSKGLEFPVVFVVGLGKRFKFDYSNTVFLHSDLGFGPKFFDPEKRIRRHSIASQILSERLRRETLAEEMRILYVALTRAREKLIMVGTVKNLEKKVAGWQSQTDASKETLSDGQIARAGNFLDWIGPVVFREGSDLPDCLKVEVHPQQEKIEGEQWELPEGFKVKLLTNTPFTEETEYTGQFRAGLEFNYPGLKIAELPAKMSVSDLKEVFSTDDVISLEDEDEIFLPEVFFEDGVTTGIVYHEFLRRIDFQGDLSASGLKAQGEALVAEGVLPPETMKMLDFTKIARIFATPLGQRILRAREIYREFPFTLGVKVGEIYPEATGFSEKVLVRGVIDLLALEEDGVFIVDWKTDRVTGDILNERLKEYAGQLNLYARAVEEITGKKVKEKYLYFINFEKEVRV</sequence>
<keyword evidence="9 13" id="KW-0234">DNA repair</keyword>
<dbReference type="InterPro" id="IPR011335">
    <property type="entry name" value="Restrct_endonuc-II-like"/>
</dbReference>
<dbReference type="InterPro" id="IPR000212">
    <property type="entry name" value="DNA_helicase_UvrD/REP"/>
</dbReference>
<dbReference type="PROSITE" id="PS51198">
    <property type="entry name" value="UVRD_HELICASE_ATP_BIND"/>
    <property type="match status" value="1"/>
</dbReference>
<comment type="caution">
    <text evidence="17">The sequence shown here is derived from an EMBL/GenBank/DDBJ whole genome shotgun (WGS) entry which is preliminary data.</text>
</comment>
<dbReference type="STRING" id="870242.cpu_15510"/>
<evidence type="ECO:0000256" key="8">
    <source>
        <dbReference type="ARBA" id="ARBA00023125"/>
    </source>
</evidence>
<dbReference type="EC" id="3.1.-.-" evidence="13"/>
<keyword evidence="10 13" id="KW-0413">Isomerase</keyword>
<dbReference type="EMBL" id="BDJK01000027">
    <property type="protein sequence ID" value="GAV23041.1"/>
    <property type="molecule type" value="Genomic_DNA"/>
</dbReference>
<dbReference type="GO" id="GO:0000724">
    <property type="term" value="P:double-strand break repair via homologous recombination"/>
    <property type="evidence" value="ECO:0007669"/>
    <property type="project" value="UniProtKB-UniRule"/>
</dbReference>
<dbReference type="InterPro" id="IPR027417">
    <property type="entry name" value="P-loop_NTPase"/>
</dbReference>
<evidence type="ECO:0000256" key="5">
    <source>
        <dbReference type="ARBA" id="ARBA00022806"/>
    </source>
</evidence>
<evidence type="ECO:0000256" key="3">
    <source>
        <dbReference type="ARBA" id="ARBA00022763"/>
    </source>
</evidence>
<feature type="domain" description="UvrD-like helicase C-terminal" evidence="16">
    <location>
        <begin position="478"/>
        <end position="768"/>
    </location>
</feature>
<keyword evidence="7 13" id="KW-0067">ATP-binding</keyword>
<keyword evidence="6 13" id="KW-0269">Exonuclease</keyword>
<keyword evidence="3 13" id="KW-0227">DNA damage</keyword>
<dbReference type="InterPro" id="IPR014016">
    <property type="entry name" value="UvrD-like_ATP-bd"/>
</dbReference>
<evidence type="ECO:0000256" key="6">
    <source>
        <dbReference type="ARBA" id="ARBA00022839"/>
    </source>
</evidence>
<gene>
    <name evidence="13" type="primary">addA</name>
    <name evidence="17" type="ORF">cpu_15510</name>
</gene>
<dbReference type="CDD" id="cd17932">
    <property type="entry name" value="DEXQc_UvrD"/>
    <property type="match status" value="1"/>
</dbReference>
<dbReference type="GO" id="GO:0033202">
    <property type="term" value="C:DNA helicase complex"/>
    <property type="evidence" value="ECO:0007669"/>
    <property type="project" value="TreeGrafter"/>
</dbReference>
<keyword evidence="8 13" id="KW-0238">DNA-binding</keyword>
<comment type="subunit">
    <text evidence="13">Heterodimer of AddA and AddB/RexB.</text>
</comment>
<dbReference type="InterPro" id="IPR038726">
    <property type="entry name" value="PDDEXK_AddAB-type"/>
</dbReference>
<dbReference type="Pfam" id="PF13361">
    <property type="entry name" value="UvrD_C"/>
    <property type="match status" value="1"/>
</dbReference>
<evidence type="ECO:0000259" key="15">
    <source>
        <dbReference type="PROSITE" id="PS51198"/>
    </source>
</evidence>
<dbReference type="InterPro" id="IPR011604">
    <property type="entry name" value="PDDEXK-like_dom_sf"/>
</dbReference>
<dbReference type="OrthoDB" id="9810135at2"/>
<dbReference type="Gene3D" id="3.90.320.10">
    <property type="match status" value="1"/>
</dbReference>
<dbReference type="GO" id="GO:0003690">
    <property type="term" value="F:double-stranded DNA binding"/>
    <property type="evidence" value="ECO:0007669"/>
    <property type="project" value="UniProtKB-UniRule"/>
</dbReference>
<dbReference type="SUPFAM" id="SSF52980">
    <property type="entry name" value="Restriction endonuclease-like"/>
    <property type="match status" value="1"/>
</dbReference>
<dbReference type="SUPFAM" id="SSF52540">
    <property type="entry name" value="P-loop containing nucleoside triphosphate hydrolases"/>
    <property type="match status" value="1"/>
</dbReference>
<keyword evidence="1 13" id="KW-0540">Nuclease</keyword>
<dbReference type="GO" id="GO:0005524">
    <property type="term" value="F:ATP binding"/>
    <property type="evidence" value="ECO:0007669"/>
    <property type="project" value="UniProtKB-UniRule"/>
</dbReference>
<evidence type="ECO:0000313" key="17">
    <source>
        <dbReference type="EMBL" id="GAV23041.1"/>
    </source>
</evidence>
<dbReference type="RefSeq" id="WP_075859493.1">
    <property type="nucleotide sequence ID" value="NZ_BDJK01000027.1"/>
</dbReference>
<comment type="similarity">
    <text evidence="13">Belongs to the helicase family. AddA subfamily.</text>
</comment>
<evidence type="ECO:0000256" key="1">
    <source>
        <dbReference type="ARBA" id="ARBA00022722"/>
    </source>
</evidence>
<accession>A0A1L8CVX5</accession>
<comment type="cofactor">
    <cofactor evidence="13">
        <name>Mg(2+)</name>
        <dbReference type="ChEBI" id="CHEBI:18420"/>
    </cofactor>
</comment>
<keyword evidence="5 13" id="KW-0347">Helicase</keyword>
<dbReference type="PANTHER" id="PTHR11070">
    <property type="entry name" value="UVRD / RECB / PCRA DNA HELICASE FAMILY MEMBER"/>
    <property type="match status" value="1"/>
</dbReference>
<dbReference type="GO" id="GO:0008408">
    <property type="term" value="F:3'-5' exonuclease activity"/>
    <property type="evidence" value="ECO:0007669"/>
    <property type="project" value="UniProtKB-UniRule"/>
</dbReference>
<dbReference type="NCBIfam" id="TIGR02785">
    <property type="entry name" value="addA_Gpos"/>
    <property type="match status" value="1"/>
</dbReference>
<dbReference type="InterPro" id="IPR014017">
    <property type="entry name" value="DNA_helicase_UvrD-like_C"/>
</dbReference>
<dbReference type="PANTHER" id="PTHR11070:SF48">
    <property type="entry name" value="ATP-DEPENDENT HELICASE_NUCLEASE SUBUNIT A"/>
    <property type="match status" value="1"/>
</dbReference>
<feature type="domain" description="UvrD-like helicase ATP-binding" evidence="15">
    <location>
        <begin position="2"/>
        <end position="451"/>
    </location>
</feature>
<evidence type="ECO:0000256" key="11">
    <source>
        <dbReference type="ARBA" id="ARBA00034617"/>
    </source>
</evidence>
<dbReference type="GO" id="GO:0005829">
    <property type="term" value="C:cytosol"/>
    <property type="evidence" value="ECO:0007669"/>
    <property type="project" value="TreeGrafter"/>
</dbReference>
<evidence type="ECO:0000256" key="13">
    <source>
        <dbReference type="HAMAP-Rule" id="MF_01451"/>
    </source>
</evidence>
<dbReference type="Gene3D" id="3.40.50.300">
    <property type="entry name" value="P-loop containing nucleotide triphosphate hydrolases"/>
    <property type="match status" value="4"/>
</dbReference>
<dbReference type="HAMAP" id="MF_01451">
    <property type="entry name" value="AddA"/>
    <property type="match status" value="1"/>
</dbReference>
<evidence type="ECO:0000256" key="14">
    <source>
        <dbReference type="PROSITE-ProRule" id="PRU00560"/>
    </source>
</evidence>
<dbReference type="Pfam" id="PF12705">
    <property type="entry name" value="PDDEXK_1"/>
    <property type="match status" value="1"/>
</dbReference>
<evidence type="ECO:0000256" key="7">
    <source>
        <dbReference type="ARBA" id="ARBA00022840"/>
    </source>
</evidence>
<reference evidence="18" key="1">
    <citation type="submission" date="2016-12" db="EMBL/GenBank/DDBJ databases">
        <title>Draft Genome Sequences od Carboxydothermus pertinax and islandicus, Hydrogenogenic Carboxydotrophic Bacteria.</title>
        <authorList>
            <person name="Fukuyama Y."/>
            <person name="Ohmae K."/>
            <person name="Yoneda Y."/>
            <person name="Yoshida T."/>
            <person name="Sako Y."/>
        </authorList>
    </citation>
    <scope>NUCLEOTIDE SEQUENCE [LARGE SCALE GENOMIC DNA]</scope>
    <source>
        <strain evidence="18">Ug1</strain>
    </source>
</reference>